<evidence type="ECO:0000256" key="1">
    <source>
        <dbReference type="SAM" id="MobiDB-lite"/>
    </source>
</evidence>
<feature type="region of interest" description="Disordered" evidence="1">
    <location>
        <begin position="99"/>
        <end position="133"/>
    </location>
</feature>
<keyword evidence="3" id="KW-1185">Reference proteome</keyword>
<organism evidence="2 3">
    <name type="scientific">Mycena sanguinolenta</name>
    <dbReference type="NCBI Taxonomy" id="230812"/>
    <lineage>
        <taxon>Eukaryota</taxon>
        <taxon>Fungi</taxon>
        <taxon>Dikarya</taxon>
        <taxon>Basidiomycota</taxon>
        <taxon>Agaricomycotina</taxon>
        <taxon>Agaricomycetes</taxon>
        <taxon>Agaricomycetidae</taxon>
        <taxon>Agaricales</taxon>
        <taxon>Marasmiineae</taxon>
        <taxon>Mycenaceae</taxon>
        <taxon>Mycena</taxon>
    </lineage>
</organism>
<evidence type="ECO:0000313" key="2">
    <source>
        <dbReference type="EMBL" id="KAF7338767.1"/>
    </source>
</evidence>
<proteinExistence type="predicted"/>
<gene>
    <name evidence="2" type="ORF">MSAN_02199200</name>
</gene>
<dbReference type="OrthoDB" id="6105938at2759"/>
<feature type="compositionally biased region" description="Acidic residues" evidence="1">
    <location>
        <begin position="99"/>
        <end position="108"/>
    </location>
</feature>
<name>A0A8H6XDX2_9AGAR</name>
<dbReference type="Proteomes" id="UP000623467">
    <property type="component" value="Unassembled WGS sequence"/>
</dbReference>
<evidence type="ECO:0000313" key="3">
    <source>
        <dbReference type="Proteomes" id="UP000623467"/>
    </source>
</evidence>
<dbReference type="AlphaFoldDB" id="A0A8H6XDX2"/>
<feature type="compositionally biased region" description="Basic and acidic residues" evidence="1">
    <location>
        <begin position="118"/>
        <end position="130"/>
    </location>
</feature>
<dbReference type="EMBL" id="JACAZH010000032">
    <property type="protein sequence ID" value="KAF7338767.1"/>
    <property type="molecule type" value="Genomic_DNA"/>
</dbReference>
<accession>A0A8H6XDX2</accession>
<comment type="caution">
    <text evidence="2">The sequence shown here is derived from an EMBL/GenBank/DDBJ whole genome shotgun (WGS) entry which is preliminary data.</text>
</comment>
<reference evidence="2" key="1">
    <citation type="submission" date="2020-05" db="EMBL/GenBank/DDBJ databases">
        <title>Mycena genomes resolve the evolution of fungal bioluminescence.</title>
        <authorList>
            <person name="Tsai I.J."/>
        </authorList>
    </citation>
    <scope>NUCLEOTIDE SEQUENCE</scope>
    <source>
        <strain evidence="2">160909Yilan</strain>
    </source>
</reference>
<protein>
    <submittedName>
        <fullName evidence="2">Protein HIR</fullName>
    </submittedName>
</protein>
<sequence length="162" mass="18670">MSYLTTDVYCSQCDLYFVDVVARTEHIESSTDHPHCETCCRRFLNQNSLTLHLKCAARHLPPVSEDEELLDGDEVLLAWTSGFIPYSIAEEYWPEEDYWSSEFDDDSNDSTTSDSEPDSEHEGEHNRDRTTFLMGTESGLEYRELLFENLVDSSDNLAPRHC</sequence>